<organism evidence="4">
    <name type="scientific">Mycobacterium sp. (strain MCS)</name>
    <dbReference type="NCBI Taxonomy" id="164756"/>
    <lineage>
        <taxon>Bacteria</taxon>
        <taxon>Bacillati</taxon>
        <taxon>Actinomycetota</taxon>
        <taxon>Actinomycetes</taxon>
        <taxon>Mycobacteriales</taxon>
        <taxon>Mycobacteriaceae</taxon>
        <taxon>Mycobacterium</taxon>
    </lineage>
</organism>
<dbReference type="Gene3D" id="3.40.50.1820">
    <property type="entry name" value="alpha/beta hydrolase"/>
    <property type="match status" value="1"/>
</dbReference>
<accession>A0A5Q5BL38</accession>
<gene>
    <name evidence="4" type="ordered locus">Mmcs_2964</name>
</gene>
<feature type="domain" description="Serine aminopeptidase S33" evidence="3">
    <location>
        <begin position="26"/>
        <end position="264"/>
    </location>
</feature>
<dbReference type="EMBL" id="CP000384">
    <property type="protein sequence ID" value="ABG09071.1"/>
    <property type="molecule type" value="Genomic_DNA"/>
</dbReference>
<dbReference type="InterPro" id="IPR000073">
    <property type="entry name" value="AB_hydrolase_1"/>
</dbReference>
<dbReference type="PRINTS" id="PR00111">
    <property type="entry name" value="ABHYDROLASE"/>
</dbReference>
<reference evidence="4" key="1">
    <citation type="submission" date="2006-06" db="EMBL/GenBank/DDBJ databases">
        <title>Complete sequence of chromosome of Mycobacterium sp. MCS.</title>
        <authorList>
            <consortium name="US DOE Joint Genome Institute"/>
            <person name="Copeland A."/>
            <person name="Lucas S."/>
            <person name="Lapidus A."/>
            <person name="Barry K."/>
            <person name="Detter J.C."/>
            <person name="Glavina del Rio T."/>
            <person name="Hammon N."/>
            <person name="Israni S."/>
            <person name="Dalin E."/>
            <person name="Tice H."/>
            <person name="Pitluck S."/>
            <person name="Martinez M."/>
            <person name="Schmutz J."/>
            <person name="Larimer F."/>
            <person name="Land M."/>
            <person name="Hauser L."/>
            <person name="Kyrpides N."/>
            <person name="Kim E."/>
            <person name="Miller C.D."/>
            <person name="Hughes J.E."/>
            <person name="Anderson A.J."/>
            <person name="Sims R.C."/>
            <person name="Richardson P."/>
        </authorList>
    </citation>
    <scope>NUCLEOTIDE SEQUENCE [LARGE SCALE GENOMIC DNA]</scope>
    <source>
        <strain evidence="4">MCS</strain>
    </source>
</reference>
<dbReference type="PANTHER" id="PTHR22946">
    <property type="entry name" value="DIENELACTONE HYDROLASE DOMAIN-CONTAINING PROTEIN-RELATED"/>
    <property type="match status" value="1"/>
</dbReference>
<dbReference type="InterPro" id="IPR029058">
    <property type="entry name" value="AB_hydrolase_fold"/>
</dbReference>
<evidence type="ECO:0000256" key="2">
    <source>
        <dbReference type="ARBA" id="ARBA00038115"/>
    </source>
</evidence>
<keyword evidence="1 4" id="KW-0378">Hydrolase</keyword>
<dbReference type="InterPro" id="IPR022742">
    <property type="entry name" value="Hydrolase_4"/>
</dbReference>
<proteinExistence type="inferred from homology"/>
<dbReference type="PANTHER" id="PTHR22946:SF9">
    <property type="entry name" value="POLYKETIDE TRANSFERASE AF380"/>
    <property type="match status" value="1"/>
</dbReference>
<dbReference type="AlphaFoldDB" id="A0A5Q5BL38"/>
<evidence type="ECO:0000256" key="1">
    <source>
        <dbReference type="ARBA" id="ARBA00022801"/>
    </source>
</evidence>
<evidence type="ECO:0000313" key="4">
    <source>
        <dbReference type="EMBL" id="ABG09071.1"/>
    </source>
</evidence>
<dbReference type="GO" id="GO:0052689">
    <property type="term" value="F:carboxylic ester hydrolase activity"/>
    <property type="evidence" value="ECO:0007669"/>
    <property type="project" value="UniProtKB-ARBA"/>
</dbReference>
<dbReference type="KEGG" id="mmc:Mmcs_2964"/>
<dbReference type="Pfam" id="PF12146">
    <property type="entry name" value="Hydrolase_4"/>
    <property type="match status" value="1"/>
</dbReference>
<name>A0A5Q5BL38_MYCSS</name>
<dbReference type="SUPFAM" id="SSF53474">
    <property type="entry name" value="alpha/beta-Hydrolases"/>
    <property type="match status" value="1"/>
</dbReference>
<evidence type="ECO:0000259" key="3">
    <source>
        <dbReference type="Pfam" id="PF12146"/>
    </source>
</evidence>
<protein>
    <submittedName>
        <fullName evidence="4">Alpha/beta hydrolase fold protein</fullName>
    </submittedName>
</protein>
<comment type="similarity">
    <text evidence="2">Belongs to the AB hydrolase superfamily. FUS2 hydrolase family.</text>
</comment>
<sequence length="295" mass="31363">MTERVEFAVDGTSAVGYLSGVGRGGPRPCVVMCPGFGGTQDTPALVATADDFVRGGYAVLTFDYRNFGESGGTPRQLADIEGQLDDIAAAVARVRQIPGVDADRIVLWGTSLGGAHAVVATSRDPRIAAAVAQIPFNGFPKKVEGRSRAATLRLLAAMTVDAVRGLLRLPPAYIKAVGGPGELAVMASVEALQTIRGLSSRNWRNEVAPRALFDMMRYRPAESAGDVAVPVLVCAGDRDREVPPELTAALAHAIPQGELRTYPHPHFAFYQADIRRQVTADQLAFLHRVVGPGPR</sequence>
<dbReference type="InterPro" id="IPR050261">
    <property type="entry name" value="FrsA_esterase"/>
</dbReference>